<proteinExistence type="predicted"/>
<gene>
    <name evidence="2" type="ORF">DY000_02039486</name>
</gene>
<dbReference type="Proteomes" id="UP000266723">
    <property type="component" value="Unassembled WGS sequence"/>
</dbReference>
<dbReference type="EMBL" id="QGKV02001507">
    <property type="protein sequence ID" value="KAF3527305.1"/>
    <property type="molecule type" value="Genomic_DNA"/>
</dbReference>
<evidence type="ECO:0000313" key="2">
    <source>
        <dbReference type="EMBL" id="KAF3527305.1"/>
    </source>
</evidence>
<sequence length="245" mass="27442">MRVAPWLNAQLICPWFPRGRIFPWKYVEARSLGNLEKHVTLASFRSEQPKIRNLEAGIWNLESGTWNLEGGIWNLEDGIWNSQEVAQQCSPRLGRVPFVEQLQRNLTIKTRDQLDPRNVEAGFEVETWSRGEPNVIEGRFVAGTGSRQGPETVEVILVDYRDPVLVLASNYATTVSMVLYSLRGVFWDPSCASFRSDESRRCVSNSGGEWSLGRDCLFMVKAAGSSGSAIDGPDSRVGPWVPPDL</sequence>
<accession>A0ABQ7B526</accession>
<comment type="caution">
    <text evidence="2">The sequence shown here is derived from an EMBL/GenBank/DDBJ whole genome shotgun (WGS) entry which is preliminary data.</text>
</comment>
<keyword evidence="3" id="KW-1185">Reference proteome</keyword>
<feature type="region of interest" description="Disordered" evidence="1">
    <location>
        <begin position="226"/>
        <end position="245"/>
    </location>
</feature>
<evidence type="ECO:0000313" key="3">
    <source>
        <dbReference type="Proteomes" id="UP000266723"/>
    </source>
</evidence>
<protein>
    <submittedName>
        <fullName evidence="2">Uncharacterized protein</fullName>
    </submittedName>
</protein>
<name>A0ABQ7B526_BRACR</name>
<evidence type="ECO:0000256" key="1">
    <source>
        <dbReference type="SAM" id="MobiDB-lite"/>
    </source>
</evidence>
<reference evidence="2 3" key="1">
    <citation type="journal article" date="2020" name="BMC Genomics">
        <title>Intraspecific diversification of the crop wild relative Brassica cretica Lam. using demographic model selection.</title>
        <authorList>
            <person name="Kioukis A."/>
            <person name="Michalopoulou V.A."/>
            <person name="Briers L."/>
            <person name="Pirintsos S."/>
            <person name="Studholme D.J."/>
            <person name="Pavlidis P."/>
            <person name="Sarris P.F."/>
        </authorList>
    </citation>
    <scope>NUCLEOTIDE SEQUENCE [LARGE SCALE GENOMIC DNA]</scope>
    <source>
        <strain evidence="3">cv. PFS-1207/04</strain>
    </source>
</reference>
<organism evidence="2 3">
    <name type="scientific">Brassica cretica</name>
    <name type="common">Mustard</name>
    <dbReference type="NCBI Taxonomy" id="69181"/>
    <lineage>
        <taxon>Eukaryota</taxon>
        <taxon>Viridiplantae</taxon>
        <taxon>Streptophyta</taxon>
        <taxon>Embryophyta</taxon>
        <taxon>Tracheophyta</taxon>
        <taxon>Spermatophyta</taxon>
        <taxon>Magnoliopsida</taxon>
        <taxon>eudicotyledons</taxon>
        <taxon>Gunneridae</taxon>
        <taxon>Pentapetalae</taxon>
        <taxon>rosids</taxon>
        <taxon>malvids</taxon>
        <taxon>Brassicales</taxon>
        <taxon>Brassicaceae</taxon>
        <taxon>Brassiceae</taxon>
        <taxon>Brassica</taxon>
    </lineage>
</organism>